<dbReference type="AlphaFoldDB" id="A0A517R6U7"/>
<dbReference type="EMBL" id="CP036268">
    <property type="protein sequence ID" value="QDT39585.1"/>
    <property type="molecule type" value="Genomic_DNA"/>
</dbReference>
<protein>
    <submittedName>
        <fullName evidence="3">Uncharacterized protein</fullName>
    </submittedName>
</protein>
<feature type="region of interest" description="Disordered" evidence="1">
    <location>
        <begin position="1"/>
        <end position="26"/>
    </location>
</feature>
<dbReference type="KEGG" id="svp:Pan189_39940"/>
<keyword evidence="2" id="KW-0812">Transmembrane</keyword>
<dbReference type="RefSeq" id="WP_145365713.1">
    <property type="nucleotide sequence ID" value="NZ_CP036268.1"/>
</dbReference>
<evidence type="ECO:0000313" key="3">
    <source>
        <dbReference type="EMBL" id="QDT39585.1"/>
    </source>
</evidence>
<keyword evidence="2" id="KW-0472">Membrane</keyword>
<accession>A0A517R6U7</accession>
<reference evidence="3 4" key="1">
    <citation type="submission" date="2019-02" db="EMBL/GenBank/DDBJ databases">
        <title>Deep-cultivation of Planctomycetes and their phenomic and genomic characterization uncovers novel biology.</title>
        <authorList>
            <person name="Wiegand S."/>
            <person name="Jogler M."/>
            <person name="Boedeker C."/>
            <person name="Pinto D."/>
            <person name="Vollmers J."/>
            <person name="Rivas-Marin E."/>
            <person name="Kohn T."/>
            <person name="Peeters S.H."/>
            <person name="Heuer A."/>
            <person name="Rast P."/>
            <person name="Oberbeckmann S."/>
            <person name="Bunk B."/>
            <person name="Jeske O."/>
            <person name="Meyerdierks A."/>
            <person name="Storesund J.E."/>
            <person name="Kallscheuer N."/>
            <person name="Luecker S."/>
            <person name="Lage O.M."/>
            <person name="Pohl T."/>
            <person name="Merkel B.J."/>
            <person name="Hornburger P."/>
            <person name="Mueller R.-W."/>
            <person name="Bruemmer F."/>
            <person name="Labrenz M."/>
            <person name="Spormann A.M."/>
            <person name="Op den Camp H."/>
            <person name="Overmann J."/>
            <person name="Amann R."/>
            <person name="Jetten M.S.M."/>
            <person name="Mascher T."/>
            <person name="Medema M.H."/>
            <person name="Devos D.P."/>
            <person name="Kaster A.-K."/>
            <person name="Ovreas L."/>
            <person name="Rohde M."/>
            <person name="Galperin M.Y."/>
            <person name="Jogler C."/>
        </authorList>
    </citation>
    <scope>NUCLEOTIDE SEQUENCE [LARGE SCALE GENOMIC DNA]</scope>
    <source>
        <strain evidence="3 4">Pan189</strain>
    </source>
</reference>
<organism evidence="3 4">
    <name type="scientific">Stratiformator vulcanicus</name>
    <dbReference type="NCBI Taxonomy" id="2527980"/>
    <lineage>
        <taxon>Bacteria</taxon>
        <taxon>Pseudomonadati</taxon>
        <taxon>Planctomycetota</taxon>
        <taxon>Planctomycetia</taxon>
        <taxon>Planctomycetales</taxon>
        <taxon>Planctomycetaceae</taxon>
        <taxon>Stratiformator</taxon>
    </lineage>
</organism>
<keyword evidence="4" id="KW-1185">Reference proteome</keyword>
<evidence type="ECO:0000256" key="2">
    <source>
        <dbReference type="SAM" id="Phobius"/>
    </source>
</evidence>
<feature type="transmembrane region" description="Helical" evidence="2">
    <location>
        <begin position="57"/>
        <end position="77"/>
    </location>
</feature>
<feature type="compositionally biased region" description="Low complexity" evidence="1">
    <location>
        <begin position="1"/>
        <end position="14"/>
    </location>
</feature>
<name>A0A517R6U7_9PLAN</name>
<evidence type="ECO:0000313" key="4">
    <source>
        <dbReference type="Proteomes" id="UP000317318"/>
    </source>
</evidence>
<keyword evidence="2" id="KW-1133">Transmembrane helix</keyword>
<dbReference type="Proteomes" id="UP000317318">
    <property type="component" value="Chromosome"/>
</dbReference>
<dbReference type="OrthoDB" id="246218at2"/>
<proteinExistence type="predicted"/>
<sequence length="290" mass="31320">MSSAAPAKARSKAVSPPPPAPNWVSGSRSAIATEADADQRTIDQRVFDWLVSVTPKALLISLLLHCAALMIAGLVFISDPFENGLTTVAGFNREESESLDQLIDTSFEQLSGGMEVEQTTVPEFEPVRMEMELNEALAKADEALEVKTDSIGQGLGETAGNAAGLGKSEREELGLAKPGGNAITKGNFTAWTDPEDPKPLEPYVIFIEIKLPEKLRKKMKKYPKADLSGFVIGTDTYQQPVPGPGMPALPIKGNIVQLSVIVPGSYELVQDTIVIRSKMLKEQQILKLTF</sequence>
<evidence type="ECO:0000256" key="1">
    <source>
        <dbReference type="SAM" id="MobiDB-lite"/>
    </source>
</evidence>
<gene>
    <name evidence="3" type="ORF">Pan189_39940</name>
</gene>